<accession>A0ABQ8FUQ5</accession>
<evidence type="ECO:0000256" key="1">
    <source>
        <dbReference type="ARBA" id="ARBA00009199"/>
    </source>
</evidence>
<sequence>MALTVWLLEALQDVSRVTWRYVSRRDAEQLDAHFQKHRRPVGPLHGLPISLKDTIHVRGVETTMGAETGNNIIGYTANPHNRLLTAGRSSSGEGALIALRGSLAGLRTGIGTSVTLPSHFNGLHALRPSYYRLPLRGVATPIDGQDTVPFVVGPMATTSRATFLLIKSLLSCESWLSDPMVHEIPWRDHVYVETLKRASGTGRKLALGVFRLDNVASALRSAGHEIIEFSLPKYSEALQLFFKVCFIDGAADVLAQFALSSESPDPTMPAIFKTNSPKVLDATEVMRTNKAIRAYRAEFVDHWNNTANAAATRQPVDAVIMPVSPSAAPKRGKVRWLGYKAIINLLDYASYVIPVTRVDKAVDAPSPHAPLSEKDEFLLNDHDPELYHGAPVGLQIVGRRLQEEKVLALGEFLTSAISKRDA</sequence>
<evidence type="ECO:0000256" key="2">
    <source>
        <dbReference type="ARBA" id="ARBA00022801"/>
    </source>
</evidence>
<dbReference type="PANTHER" id="PTHR46072:SF7">
    <property type="entry name" value="AMIDASE"/>
    <property type="match status" value="1"/>
</dbReference>
<dbReference type="EMBL" id="JAGTJR010000068">
    <property type="protein sequence ID" value="KAH7018751.1"/>
    <property type="molecule type" value="Genomic_DNA"/>
</dbReference>
<protein>
    <submittedName>
        <fullName evidence="4">General amidase GmdA</fullName>
    </submittedName>
</protein>
<dbReference type="Pfam" id="PF01425">
    <property type="entry name" value="Amidase"/>
    <property type="match status" value="1"/>
</dbReference>
<gene>
    <name evidence="4" type="ORF">B0J12DRAFT_722381</name>
</gene>
<dbReference type="InterPro" id="IPR036928">
    <property type="entry name" value="AS_sf"/>
</dbReference>
<evidence type="ECO:0000313" key="5">
    <source>
        <dbReference type="Proteomes" id="UP000774617"/>
    </source>
</evidence>
<evidence type="ECO:0000313" key="4">
    <source>
        <dbReference type="EMBL" id="KAH7018751.1"/>
    </source>
</evidence>
<dbReference type="InterPro" id="IPR023631">
    <property type="entry name" value="Amidase_dom"/>
</dbReference>
<keyword evidence="2" id="KW-0378">Hydrolase</keyword>
<proteinExistence type="inferred from homology"/>
<comment type="similarity">
    <text evidence="1">Belongs to the amidase family.</text>
</comment>
<dbReference type="SUPFAM" id="SSF75304">
    <property type="entry name" value="Amidase signature (AS) enzymes"/>
    <property type="match status" value="1"/>
</dbReference>
<feature type="domain" description="Amidase" evidence="3">
    <location>
        <begin position="61"/>
        <end position="407"/>
    </location>
</feature>
<evidence type="ECO:0000259" key="3">
    <source>
        <dbReference type="Pfam" id="PF01425"/>
    </source>
</evidence>
<keyword evidence="5" id="KW-1185">Reference proteome</keyword>
<comment type="caution">
    <text evidence="4">The sequence shown here is derived from an EMBL/GenBank/DDBJ whole genome shotgun (WGS) entry which is preliminary data.</text>
</comment>
<dbReference type="PANTHER" id="PTHR46072">
    <property type="entry name" value="AMIDASE-RELATED-RELATED"/>
    <property type="match status" value="1"/>
</dbReference>
<name>A0ABQ8FUQ5_9PEZI</name>
<dbReference type="Gene3D" id="3.90.1300.10">
    <property type="entry name" value="Amidase signature (AS) domain"/>
    <property type="match status" value="2"/>
</dbReference>
<reference evidence="4 5" key="1">
    <citation type="journal article" date="2021" name="Nat. Commun.">
        <title>Genetic determinants of endophytism in the Arabidopsis root mycobiome.</title>
        <authorList>
            <person name="Mesny F."/>
            <person name="Miyauchi S."/>
            <person name="Thiergart T."/>
            <person name="Pickel B."/>
            <person name="Atanasova L."/>
            <person name="Karlsson M."/>
            <person name="Huettel B."/>
            <person name="Barry K.W."/>
            <person name="Haridas S."/>
            <person name="Chen C."/>
            <person name="Bauer D."/>
            <person name="Andreopoulos W."/>
            <person name="Pangilinan J."/>
            <person name="LaButti K."/>
            <person name="Riley R."/>
            <person name="Lipzen A."/>
            <person name="Clum A."/>
            <person name="Drula E."/>
            <person name="Henrissat B."/>
            <person name="Kohler A."/>
            <person name="Grigoriev I.V."/>
            <person name="Martin F.M."/>
            <person name="Hacquard S."/>
        </authorList>
    </citation>
    <scope>NUCLEOTIDE SEQUENCE [LARGE SCALE GENOMIC DNA]</scope>
    <source>
        <strain evidence="4 5">MPI-SDFR-AT-0080</strain>
    </source>
</reference>
<dbReference type="Proteomes" id="UP000774617">
    <property type="component" value="Unassembled WGS sequence"/>
</dbReference>
<organism evidence="4 5">
    <name type="scientific">Macrophomina phaseolina</name>
    <dbReference type="NCBI Taxonomy" id="35725"/>
    <lineage>
        <taxon>Eukaryota</taxon>
        <taxon>Fungi</taxon>
        <taxon>Dikarya</taxon>
        <taxon>Ascomycota</taxon>
        <taxon>Pezizomycotina</taxon>
        <taxon>Dothideomycetes</taxon>
        <taxon>Dothideomycetes incertae sedis</taxon>
        <taxon>Botryosphaeriales</taxon>
        <taxon>Botryosphaeriaceae</taxon>
        <taxon>Macrophomina</taxon>
    </lineage>
</organism>